<dbReference type="Gene3D" id="3.30.300.30">
    <property type="match status" value="1"/>
</dbReference>
<dbReference type="PANTHER" id="PTHR43767">
    <property type="entry name" value="LONG-CHAIN-FATTY-ACID--COA LIGASE"/>
    <property type="match status" value="1"/>
</dbReference>
<dbReference type="InterPro" id="IPR020845">
    <property type="entry name" value="AMP-binding_CS"/>
</dbReference>
<dbReference type="GO" id="GO:0016878">
    <property type="term" value="F:acid-thiol ligase activity"/>
    <property type="evidence" value="ECO:0007669"/>
    <property type="project" value="UniProtKB-ARBA"/>
</dbReference>
<evidence type="ECO:0000259" key="6">
    <source>
        <dbReference type="Pfam" id="PF00501"/>
    </source>
</evidence>
<comment type="similarity">
    <text evidence="1">Belongs to the ATP-dependent AMP-binding enzyme family.</text>
</comment>
<organism evidence="8 9">
    <name type="scientific">Sphingomonas tagetis</name>
    <dbReference type="NCBI Taxonomy" id="2949092"/>
    <lineage>
        <taxon>Bacteria</taxon>
        <taxon>Pseudomonadati</taxon>
        <taxon>Pseudomonadota</taxon>
        <taxon>Alphaproteobacteria</taxon>
        <taxon>Sphingomonadales</taxon>
        <taxon>Sphingomonadaceae</taxon>
        <taxon>Sphingomonas</taxon>
    </lineage>
</organism>
<evidence type="ECO:0000256" key="4">
    <source>
        <dbReference type="ARBA" id="ARBA00066616"/>
    </source>
</evidence>
<dbReference type="PROSITE" id="PS00455">
    <property type="entry name" value="AMP_BINDING"/>
    <property type="match status" value="1"/>
</dbReference>
<reference evidence="8" key="1">
    <citation type="submission" date="2022-05" db="EMBL/GenBank/DDBJ databases">
        <title>Sphingomonas sp. strain MG17 Genome sequencing and assembly.</title>
        <authorList>
            <person name="Kim I."/>
        </authorList>
    </citation>
    <scope>NUCLEOTIDE SEQUENCE</scope>
    <source>
        <strain evidence="8">MG17</strain>
    </source>
</reference>
<evidence type="ECO:0000259" key="7">
    <source>
        <dbReference type="Pfam" id="PF13193"/>
    </source>
</evidence>
<evidence type="ECO:0000313" key="9">
    <source>
        <dbReference type="Proteomes" id="UP001139451"/>
    </source>
</evidence>
<keyword evidence="9" id="KW-1185">Reference proteome</keyword>
<comment type="caution">
    <text evidence="8">The sequence shown here is derived from an EMBL/GenBank/DDBJ whole genome shotgun (WGS) entry which is preliminary data.</text>
</comment>
<evidence type="ECO:0000256" key="5">
    <source>
        <dbReference type="ARBA" id="ARBA00067668"/>
    </source>
</evidence>
<feature type="domain" description="AMP-dependent synthetase/ligase" evidence="6">
    <location>
        <begin position="7"/>
        <end position="362"/>
    </location>
</feature>
<protein>
    <recommendedName>
        <fullName evidence="5">3-methylmercaptopropionyl-CoA ligase</fullName>
        <ecNumber evidence="4">6.2.1.44</ecNumber>
    </recommendedName>
</protein>
<dbReference type="AlphaFoldDB" id="A0A9X2HI38"/>
<evidence type="ECO:0000256" key="2">
    <source>
        <dbReference type="ARBA" id="ARBA00022598"/>
    </source>
</evidence>
<sequence length="505" mass="54359">MTLFAALEQSAARFPERGAVYKGSAQLLSYGELHAAALRLAGGLLASGAVGDRIAIASKNCPEMILLMYGAWAAGMIVAPVNAKLHPREMAQIVEDAAPRWIFASDDLASPLRELVADPPSVIAIGSAAFGALTGGMQAEPQRVAAEAPAWLFYTSGTTGRSKGAVLSHRNLSAMTVSHLADFEDLSEVDSLIHAAPMSHGSGLYILPYVARGARNVIPESGAFDADEFLYLTDRHPGAGAFLAPTMVQRLRAAFERSGRSFHAIRSIIYGGGPMYLDEIKRSLACFGPIFRQLYGQGESPMTITGLRQRDFSDAPDDVLRSVGWPRAGLEVAIFDDQDRPLPLGTPGEIVCRGDVVMHGYWRNAEASAATLRSGWLHTGDIGIIDVSGRLTLLDRSKDVIISGGTNIYPREVEDALLSHTDVCEVAVIGREDHEWGEIVIAFVVVEPGRTVSETELDSHCLATIARFKRPKHYVFVEALPKSSYGKILKRELAGLAPDSGILPE</sequence>
<dbReference type="SUPFAM" id="SSF56801">
    <property type="entry name" value="Acetyl-CoA synthetase-like"/>
    <property type="match status" value="1"/>
</dbReference>
<evidence type="ECO:0000256" key="3">
    <source>
        <dbReference type="ARBA" id="ARBA00051915"/>
    </source>
</evidence>
<dbReference type="PANTHER" id="PTHR43767:SF1">
    <property type="entry name" value="NONRIBOSOMAL PEPTIDE SYNTHASE PES1 (EUROFUNG)-RELATED"/>
    <property type="match status" value="1"/>
</dbReference>
<dbReference type="InterPro" id="IPR042099">
    <property type="entry name" value="ANL_N_sf"/>
</dbReference>
<evidence type="ECO:0000313" key="8">
    <source>
        <dbReference type="EMBL" id="MCP3730337.1"/>
    </source>
</evidence>
<gene>
    <name evidence="8" type="ORF">M9978_07830</name>
</gene>
<dbReference type="InterPro" id="IPR025110">
    <property type="entry name" value="AMP-bd_C"/>
</dbReference>
<dbReference type="Proteomes" id="UP001139451">
    <property type="component" value="Unassembled WGS sequence"/>
</dbReference>
<name>A0A9X2HI38_9SPHN</name>
<evidence type="ECO:0000256" key="1">
    <source>
        <dbReference type="ARBA" id="ARBA00006432"/>
    </source>
</evidence>
<comment type="catalytic activity">
    <reaction evidence="3">
        <text>3-(methylsulfanyl)propanoate + ATP + CoA = 3-(methylsulfanyl)propanoyl-CoA + AMP + diphosphate</text>
        <dbReference type="Rhea" id="RHEA:43052"/>
        <dbReference type="ChEBI" id="CHEBI:30616"/>
        <dbReference type="ChEBI" id="CHEBI:33019"/>
        <dbReference type="ChEBI" id="CHEBI:49016"/>
        <dbReference type="ChEBI" id="CHEBI:57287"/>
        <dbReference type="ChEBI" id="CHEBI:82815"/>
        <dbReference type="ChEBI" id="CHEBI:456215"/>
        <dbReference type="EC" id="6.2.1.44"/>
    </reaction>
    <physiologicalReaction direction="left-to-right" evidence="3">
        <dbReference type="Rhea" id="RHEA:43053"/>
    </physiologicalReaction>
</comment>
<dbReference type="InterPro" id="IPR000873">
    <property type="entry name" value="AMP-dep_synth/lig_dom"/>
</dbReference>
<dbReference type="EMBL" id="JAMLDX010000004">
    <property type="protein sequence ID" value="MCP3730337.1"/>
    <property type="molecule type" value="Genomic_DNA"/>
</dbReference>
<dbReference type="FunFam" id="3.30.300.30:FF:000008">
    <property type="entry name" value="2,3-dihydroxybenzoate-AMP ligase"/>
    <property type="match status" value="1"/>
</dbReference>
<keyword evidence="2" id="KW-0436">Ligase</keyword>
<dbReference type="EC" id="6.2.1.44" evidence="4"/>
<feature type="domain" description="AMP-binding enzyme C-terminal" evidence="7">
    <location>
        <begin position="412"/>
        <end position="487"/>
    </location>
</feature>
<dbReference type="InterPro" id="IPR050237">
    <property type="entry name" value="ATP-dep_AMP-bd_enzyme"/>
</dbReference>
<dbReference type="InterPro" id="IPR045851">
    <property type="entry name" value="AMP-bd_C_sf"/>
</dbReference>
<dbReference type="Gene3D" id="3.40.50.12780">
    <property type="entry name" value="N-terminal domain of ligase-like"/>
    <property type="match status" value="1"/>
</dbReference>
<dbReference type="RefSeq" id="WP_254292456.1">
    <property type="nucleotide sequence ID" value="NZ_JAMLDX010000004.1"/>
</dbReference>
<proteinExistence type="inferred from homology"/>
<accession>A0A9X2HI38</accession>
<dbReference type="Pfam" id="PF00501">
    <property type="entry name" value="AMP-binding"/>
    <property type="match status" value="1"/>
</dbReference>
<dbReference type="Pfam" id="PF13193">
    <property type="entry name" value="AMP-binding_C"/>
    <property type="match status" value="1"/>
</dbReference>